<name>A0AAV6UA30_9ARAC</name>
<keyword evidence="2" id="KW-1185">Reference proteome</keyword>
<sequence length="204" mass="23833">MLFSDLQSLNSLEEALGRNVFRYQISVRRSCGNSRKPQIKICDVGDIESEVEMNKIVREIEAERNLPIETLGFAFKRSRDPKEKRCDWVLEVDPRQWVNVRTLKFIRFRWGRHAVFEFLDLNQCNRCFAFGHGGKKCNKKPLCRRCGRDHALMDCLVKESSCVNCRRSNAQRSTKYDSLHSVYSSRCCVLQQAKENQALKTEYA</sequence>
<evidence type="ECO:0000313" key="2">
    <source>
        <dbReference type="Proteomes" id="UP000827092"/>
    </source>
</evidence>
<protein>
    <recommendedName>
        <fullName evidence="3">Gag-like protein</fullName>
    </recommendedName>
</protein>
<gene>
    <name evidence="1" type="ORF">JTE90_024727</name>
</gene>
<accession>A0AAV6UA30</accession>
<proteinExistence type="predicted"/>
<evidence type="ECO:0000313" key="1">
    <source>
        <dbReference type="EMBL" id="KAG8180979.1"/>
    </source>
</evidence>
<organism evidence="1 2">
    <name type="scientific">Oedothorax gibbosus</name>
    <dbReference type="NCBI Taxonomy" id="931172"/>
    <lineage>
        <taxon>Eukaryota</taxon>
        <taxon>Metazoa</taxon>
        <taxon>Ecdysozoa</taxon>
        <taxon>Arthropoda</taxon>
        <taxon>Chelicerata</taxon>
        <taxon>Arachnida</taxon>
        <taxon>Araneae</taxon>
        <taxon>Araneomorphae</taxon>
        <taxon>Entelegynae</taxon>
        <taxon>Araneoidea</taxon>
        <taxon>Linyphiidae</taxon>
        <taxon>Erigoninae</taxon>
        <taxon>Oedothorax</taxon>
    </lineage>
</organism>
<comment type="caution">
    <text evidence="1">The sequence shown here is derived from an EMBL/GenBank/DDBJ whole genome shotgun (WGS) entry which is preliminary data.</text>
</comment>
<dbReference type="EMBL" id="JAFNEN010000539">
    <property type="protein sequence ID" value="KAG8180979.1"/>
    <property type="molecule type" value="Genomic_DNA"/>
</dbReference>
<reference evidence="1 2" key="1">
    <citation type="journal article" date="2022" name="Nat. Ecol. Evol.">
        <title>A masculinizing supergene underlies an exaggerated male reproductive morph in a spider.</title>
        <authorList>
            <person name="Hendrickx F."/>
            <person name="De Corte Z."/>
            <person name="Sonet G."/>
            <person name="Van Belleghem S.M."/>
            <person name="Kostlbacher S."/>
            <person name="Vangestel C."/>
        </authorList>
    </citation>
    <scope>NUCLEOTIDE SEQUENCE [LARGE SCALE GENOMIC DNA]</scope>
    <source>
        <strain evidence="1">W744_W776</strain>
    </source>
</reference>
<evidence type="ECO:0008006" key="3">
    <source>
        <dbReference type="Google" id="ProtNLM"/>
    </source>
</evidence>
<dbReference type="AlphaFoldDB" id="A0AAV6UA30"/>
<dbReference type="Proteomes" id="UP000827092">
    <property type="component" value="Unassembled WGS sequence"/>
</dbReference>